<dbReference type="Proteomes" id="UP000438182">
    <property type="component" value="Unassembled WGS sequence"/>
</dbReference>
<dbReference type="PANTHER" id="PTHR43335">
    <property type="entry name" value="ABC TRANSPORTER, ATP-BINDING PROTEIN"/>
    <property type="match status" value="1"/>
</dbReference>
<dbReference type="Gene3D" id="3.40.50.300">
    <property type="entry name" value="P-loop containing nucleotide triphosphate hydrolases"/>
    <property type="match status" value="1"/>
</dbReference>
<evidence type="ECO:0000313" key="8">
    <source>
        <dbReference type="Proteomes" id="UP000438182"/>
    </source>
</evidence>
<dbReference type="EMBL" id="WSTA01000030">
    <property type="protein sequence ID" value="MWB98573.1"/>
    <property type="molecule type" value="Genomic_DNA"/>
</dbReference>
<evidence type="ECO:0000256" key="3">
    <source>
        <dbReference type="ARBA" id="ARBA00022741"/>
    </source>
</evidence>
<protein>
    <submittedName>
        <fullName evidence="7">ATP-binding cassette domain-containing protein</fullName>
    </submittedName>
</protein>
<evidence type="ECO:0000256" key="1">
    <source>
        <dbReference type="ARBA" id="ARBA00005417"/>
    </source>
</evidence>
<evidence type="ECO:0000256" key="5">
    <source>
        <dbReference type="SAM" id="MobiDB-lite"/>
    </source>
</evidence>
<sequence>MPKGLPIEVRGLTKRFGDVTAVEQLSFTVQPGRVTGFLGPNGAGKTTTLRVLLGLVRPTAGTATIGGVPYAKLERPLEAVGASLDATFHPGRTARDHLKVYATAAGIAKPRIGEVLELTGIQSVADRRVGGYSLGMRQRLALAFTLLGDPGVLILDEPINGLDPEGIRWIRGFLQLLARDGRTVLVSSHLLSEVQQSVDDVVIISKGRLVRTGTLSSLELDSAPQSIVDSPDRDAAAAALTAAGLRFAPGRNGFIVDERDPAKVGAALAAAGVGVSLLHRLRSGLEDSFLQLVGESDGSANGGTPAPASEATVAHDGPAAETSAEAPPAVASEPPAESTEGKDA</sequence>
<dbReference type="GO" id="GO:0005524">
    <property type="term" value="F:ATP binding"/>
    <property type="evidence" value="ECO:0007669"/>
    <property type="project" value="UniProtKB-KW"/>
</dbReference>
<evidence type="ECO:0000256" key="4">
    <source>
        <dbReference type="ARBA" id="ARBA00022840"/>
    </source>
</evidence>
<dbReference type="SUPFAM" id="SSF52540">
    <property type="entry name" value="P-loop containing nucleoside triphosphate hydrolases"/>
    <property type="match status" value="1"/>
</dbReference>
<dbReference type="SMART" id="SM00382">
    <property type="entry name" value="AAA"/>
    <property type="match status" value="1"/>
</dbReference>
<dbReference type="InterPro" id="IPR027417">
    <property type="entry name" value="P-loop_NTPase"/>
</dbReference>
<name>A0A6I4NWB3_9MICO</name>
<organism evidence="7 8">
    <name type="scientific">Agromyces seonyuensis</name>
    <dbReference type="NCBI Taxonomy" id="2662446"/>
    <lineage>
        <taxon>Bacteria</taxon>
        <taxon>Bacillati</taxon>
        <taxon>Actinomycetota</taxon>
        <taxon>Actinomycetes</taxon>
        <taxon>Micrococcales</taxon>
        <taxon>Microbacteriaceae</taxon>
        <taxon>Agromyces</taxon>
    </lineage>
</organism>
<dbReference type="Pfam" id="PF00005">
    <property type="entry name" value="ABC_tran"/>
    <property type="match status" value="1"/>
</dbReference>
<feature type="compositionally biased region" description="Low complexity" evidence="5">
    <location>
        <begin position="319"/>
        <end position="338"/>
    </location>
</feature>
<evidence type="ECO:0000256" key="2">
    <source>
        <dbReference type="ARBA" id="ARBA00022448"/>
    </source>
</evidence>
<keyword evidence="3" id="KW-0547">Nucleotide-binding</keyword>
<dbReference type="GO" id="GO:0016887">
    <property type="term" value="F:ATP hydrolysis activity"/>
    <property type="evidence" value="ECO:0007669"/>
    <property type="project" value="InterPro"/>
</dbReference>
<dbReference type="PROSITE" id="PS50893">
    <property type="entry name" value="ABC_TRANSPORTER_2"/>
    <property type="match status" value="1"/>
</dbReference>
<evidence type="ECO:0000259" key="6">
    <source>
        <dbReference type="PROSITE" id="PS50893"/>
    </source>
</evidence>
<comment type="caution">
    <text evidence="7">The sequence shown here is derived from an EMBL/GenBank/DDBJ whole genome shotgun (WGS) entry which is preliminary data.</text>
</comment>
<accession>A0A6I4NWB3</accession>
<comment type="similarity">
    <text evidence="1">Belongs to the ABC transporter superfamily.</text>
</comment>
<keyword evidence="2" id="KW-0813">Transport</keyword>
<dbReference type="PANTHER" id="PTHR43335:SF4">
    <property type="entry name" value="ABC TRANSPORTER, ATP-BINDING PROTEIN"/>
    <property type="match status" value="1"/>
</dbReference>
<feature type="region of interest" description="Disordered" evidence="5">
    <location>
        <begin position="296"/>
        <end position="344"/>
    </location>
</feature>
<proteinExistence type="inferred from homology"/>
<keyword evidence="4 7" id="KW-0067">ATP-binding</keyword>
<gene>
    <name evidence="7" type="ORF">GB864_08435</name>
</gene>
<dbReference type="RefSeq" id="WP_160424028.1">
    <property type="nucleotide sequence ID" value="NZ_WSTA01000030.1"/>
</dbReference>
<keyword evidence="8" id="KW-1185">Reference proteome</keyword>
<feature type="domain" description="ABC transporter" evidence="6">
    <location>
        <begin position="7"/>
        <end position="231"/>
    </location>
</feature>
<evidence type="ECO:0000313" key="7">
    <source>
        <dbReference type="EMBL" id="MWB98573.1"/>
    </source>
</evidence>
<dbReference type="InterPro" id="IPR003439">
    <property type="entry name" value="ABC_transporter-like_ATP-bd"/>
</dbReference>
<dbReference type="AlphaFoldDB" id="A0A6I4NWB3"/>
<dbReference type="InterPro" id="IPR003593">
    <property type="entry name" value="AAA+_ATPase"/>
</dbReference>
<reference evidence="7 8" key="1">
    <citation type="submission" date="2019-12" db="EMBL/GenBank/DDBJ databases">
        <authorList>
            <person name="Kim Y.S."/>
        </authorList>
    </citation>
    <scope>NUCLEOTIDE SEQUENCE [LARGE SCALE GENOMIC DNA]</scope>
    <source>
        <strain evidence="7 8">MMS17-SY077</strain>
    </source>
</reference>